<name>A0A2P2NKA6_RHIMU</name>
<dbReference type="EMBL" id="GGEC01062428">
    <property type="protein sequence ID" value="MBX42912.1"/>
    <property type="molecule type" value="Transcribed_RNA"/>
</dbReference>
<sequence length="37" mass="4138">MVPNSINQCQSFERTETGKISQEDPQAKKKKHSGYAA</sequence>
<evidence type="ECO:0000313" key="2">
    <source>
        <dbReference type="EMBL" id="MBX42912.1"/>
    </source>
</evidence>
<organism evidence="2">
    <name type="scientific">Rhizophora mucronata</name>
    <name type="common">Asiatic mangrove</name>
    <dbReference type="NCBI Taxonomy" id="61149"/>
    <lineage>
        <taxon>Eukaryota</taxon>
        <taxon>Viridiplantae</taxon>
        <taxon>Streptophyta</taxon>
        <taxon>Embryophyta</taxon>
        <taxon>Tracheophyta</taxon>
        <taxon>Spermatophyta</taxon>
        <taxon>Magnoliopsida</taxon>
        <taxon>eudicotyledons</taxon>
        <taxon>Gunneridae</taxon>
        <taxon>Pentapetalae</taxon>
        <taxon>rosids</taxon>
        <taxon>fabids</taxon>
        <taxon>Malpighiales</taxon>
        <taxon>Rhizophoraceae</taxon>
        <taxon>Rhizophora</taxon>
    </lineage>
</organism>
<feature type="compositionally biased region" description="Basic residues" evidence="1">
    <location>
        <begin position="28"/>
        <end position="37"/>
    </location>
</feature>
<evidence type="ECO:0000256" key="1">
    <source>
        <dbReference type="SAM" id="MobiDB-lite"/>
    </source>
</evidence>
<proteinExistence type="predicted"/>
<feature type="compositionally biased region" description="Basic and acidic residues" evidence="1">
    <location>
        <begin position="13"/>
        <end position="27"/>
    </location>
</feature>
<protein>
    <submittedName>
        <fullName evidence="2">Uncharacterized protein</fullName>
    </submittedName>
</protein>
<reference evidence="2" key="1">
    <citation type="submission" date="2018-02" db="EMBL/GenBank/DDBJ databases">
        <title>Rhizophora mucronata_Transcriptome.</title>
        <authorList>
            <person name="Meera S.P."/>
            <person name="Sreeshan A."/>
            <person name="Augustine A."/>
        </authorList>
    </citation>
    <scope>NUCLEOTIDE SEQUENCE</scope>
    <source>
        <tissue evidence="2">Leaf</tissue>
    </source>
</reference>
<feature type="compositionally biased region" description="Polar residues" evidence="1">
    <location>
        <begin position="1"/>
        <end position="12"/>
    </location>
</feature>
<feature type="region of interest" description="Disordered" evidence="1">
    <location>
        <begin position="1"/>
        <end position="37"/>
    </location>
</feature>
<dbReference type="AlphaFoldDB" id="A0A2P2NKA6"/>
<accession>A0A2P2NKA6</accession>